<dbReference type="EMBL" id="BAABRP010000003">
    <property type="protein sequence ID" value="GAA5512576.1"/>
    <property type="molecule type" value="Genomic_DNA"/>
</dbReference>
<sequence>MPNVEPHRLALLVTAGLLAGLLLLGLSLQRGWRRAAPGARLAHWPHHALFFAVCAGTLLSLGLGWWAGARAWALLPALALLLTMPRTRPGRADHWQRALVCAAAFALGAWGAW</sequence>
<dbReference type="RefSeq" id="WP_345462697.1">
    <property type="nucleotide sequence ID" value="NZ_BAABRP010000003.1"/>
</dbReference>
<keyword evidence="1" id="KW-1133">Transmembrane helix</keyword>
<name>A0ABP9W668_9DEIO</name>
<proteinExistence type="predicted"/>
<dbReference type="Proteomes" id="UP001401887">
    <property type="component" value="Unassembled WGS sequence"/>
</dbReference>
<organism evidence="2 3">
    <name type="scientific">Deinococcus carri</name>
    <dbReference type="NCBI Taxonomy" id="1211323"/>
    <lineage>
        <taxon>Bacteria</taxon>
        <taxon>Thermotogati</taxon>
        <taxon>Deinococcota</taxon>
        <taxon>Deinococci</taxon>
        <taxon>Deinococcales</taxon>
        <taxon>Deinococcaceae</taxon>
        <taxon>Deinococcus</taxon>
    </lineage>
</organism>
<reference evidence="2 3" key="1">
    <citation type="submission" date="2024-02" db="EMBL/GenBank/DDBJ databases">
        <title>Deinococcus carri NBRC 110142.</title>
        <authorList>
            <person name="Ichikawa N."/>
            <person name="Katano-Makiyama Y."/>
            <person name="Hidaka K."/>
        </authorList>
    </citation>
    <scope>NUCLEOTIDE SEQUENCE [LARGE SCALE GENOMIC DNA]</scope>
    <source>
        <strain evidence="2 3">NBRC 110142</strain>
    </source>
</reference>
<protein>
    <submittedName>
        <fullName evidence="2">Uncharacterized protein</fullName>
    </submittedName>
</protein>
<comment type="caution">
    <text evidence="2">The sequence shown here is derived from an EMBL/GenBank/DDBJ whole genome shotgun (WGS) entry which is preliminary data.</text>
</comment>
<keyword evidence="1" id="KW-0472">Membrane</keyword>
<feature type="transmembrane region" description="Helical" evidence="1">
    <location>
        <begin position="49"/>
        <end position="82"/>
    </location>
</feature>
<gene>
    <name evidence="2" type="ORF">Dcar01_01292</name>
</gene>
<keyword evidence="3" id="KW-1185">Reference proteome</keyword>
<evidence type="ECO:0000313" key="2">
    <source>
        <dbReference type="EMBL" id="GAA5512576.1"/>
    </source>
</evidence>
<keyword evidence="1" id="KW-0812">Transmembrane</keyword>
<evidence type="ECO:0000256" key="1">
    <source>
        <dbReference type="SAM" id="Phobius"/>
    </source>
</evidence>
<accession>A0ABP9W668</accession>
<evidence type="ECO:0000313" key="3">
    <source>
        <dbReference type="Proteomes" id="UP001401887"/>
    </source>
</evidence>